<comment type="subcellular location">
    <subcellularLocation>
        <location evidence="1">Cell membrane</location>
        <topology evidence="1">Lipid-anchor</topology>
    </subcellularLocation>
</comment>
<name>A0ABU7MVL4_9ACTN</name>
<reference evidence="7 8" key="1">
    <citation type="submission" date="2024-01" db="EMBL/GenBank/DDBJ databases">
        <title>Draft genome sequence of Gordonia sp. PKS22-38.</title>
        <authorList>
            <person name="Suphannarot A."/>
            <person name="Mingma R."/>
        </authorList>
    </citation>
    <scope>NUCLEOTIDE SEQUENCE [LARGE SCALE GENOMIC DNA]</scope>
    <source>
        <strain evidence="7 8">PKS22-38</strain>
    </source>
</reference>
<keyword evidence="4" id="KW-0472">Membrane</keyword>
<evidence type="ECO:0000256" key="2">
    <source>
        <dbReference type="ARBA" id="ARBA00022475"/>
    </source>
</evidence>
<dbReference type="InterPro" id="IPR032018">
    <property type="entry name" value="LppA/LppB/LprP"/>
</dbReference>
<protein>
    <submittedName>
        <fullName evidence="7">LppA family lipoprotein</fullName>
    </submittedName>
</protein>
<keyword evidence="8" id="KW-1185">Reference proteome</keyword>
<keyword evidence="2" id="KW-1003">Cell membrane</keyword>
<evidence type="ECO:0000313" key="7">
    <source>
        <dbReference type="EMBL" id="MEE4024372.1"/>
    </source>
</evidence>
<dbReference type="Pfam" id="PF16708">
    <property type="entry name" value="LppA"/>
    <property type="match status" value="1"/>
</dbReference>
<evidence type="ECO:0000313" key="8">
    <source>
        <dbReference type="Proteomes" id="UP001335729"/>
    </source>
</evidence>
<dbReference type="Proteomes" id="UP001335729">
    <property type="component" value="Unassembled WGS sequence"/>
</dbReference>
<comment type="caution">
    <text evidence="7">The sequence shown here is derived from an EMBL/GenBank/DDBJ whole genome shotgun (WGS) entry which is preliminary data.</text>
</comment>
<organism evidence="7 8">
    <name type="scientific">Gordonia prachuapensis</name>
    <dbReference type="NCBI Taxonomy" id="3115651"/>
    <lineage>
        <taxon>Bacteria</taxon>
        <taxon>Bacillati</taxon>
        <taxon>Actinomycetota</taxon>
        <taxon>Actinomycetes</taxon>
        <taxon>Mycobacteriales</taxon>
        <taxon>Gordoniaceae</taxon>
        <taxon>Gordonia</taxon>
    </lineage>
</organism>
<evidence type="ECO:0000256" key="4">
    <source>
        <dbReference type="ARBA" id="ARBA00023136"/>
    </source>
</evidence>
<evidence type="ECO:0000256" key="5">
    <source>
        <dbReference type="ARBA" id="ARBA00023139"/>
    </source>
</evidence>
<keyword evidence="6 7" id="KW-0449">Lipoprotein</keyword>
<keyword evidence="5" id="KW-0564">Palmitate</keyword>
<evidence type="ECO:0000256" key="1">
    <source>
        <dbReference type="ARBA" id="ARBA00004193"/>
    </source>
</evidence>
<dbReference type="Gene3D" id="3.30.2030.20">
    <property type="match status" value="1"/>
</dbReference>
<proteinExistence type="predicted"/>
<dbReference type="EMBL" id="JAZDUE010000012">
    <property type="protein sequence ID" value="MEE4024372.1"/>
    <property type="molecule type" value="Genomic_DNA"/>
</dbReference>
<evidence type="ECO:0000256" key="6">
    <source>
        <dbReference type="ARBA" id="ARBA00023288"/>
    </source>
</evidence>
<dbReference type="PROSITE" id="PS51257">
    <property type="entry name" value="PROKAR_LIPOPROTEIN"/>
    <property type="match status" value="1"/>
</dbReference>
<sequence length="198" mass="20800">MGVDMRSRGAVMAGVMVALGVAVGGCGPVNEATFSGEDSAVPQERVDELNAQLRLLPSLEATVDDYRRMGDAIAREISGITPTVVWRPHPTAGDDETSCGGEWLATDGRRVMLQLWISDSPIPDSDWPQALEVARTAAAAKDITFQSTNRDRPADHDVAFTNSAGAKVSLGSETAAVLSIRTPCRLPADAGSPSAVNP</sequence>
<keyword evidence="3" id="KW-0732">Signal</keyword>
<dbReference type="RefSeq" id="WP_330505749.1">
    <property type="nucleotide sequence ID" value="NZ_JAZDUE010000012.1"/>
</dbReference>
<evidence type="ECO:0000256" key="3">
    <source>
        <dbReference type="ARBA" id="ARBA00022729"/>
    </source>
</evidence>
<gene>
    <name evidence="7" type="ORF">V1Y59_14900</name>
</gene>
<accession>A0ABU7MVL4</accession>